<gene>
    <name evidence="2" type="ORF">RRG08_061020</name>
</gene>
<organism evidence="2 3">
    <name type="scientific">Elysia crispata</name>
    <name type="common">lettuce slug</name>
    <dbReference type="NCBI Taxonomy" id="231223"/>
    <lineage>
        <taxon>Eukaryota</taxon>
        <taxon>Metazoa</taxon>
        <taxon>Spiralia</taxon>
        <taxon>Lophotrochozoa</taxon>
        <taxon>Mollusca</taxon>
        <taxon>Gastropoda</taxon>
        <taxon>Heterobranchia</taxon>
        <taxon>Euthyneura</taxon>
        <taxon>Panpulmonata</taxon>
        <taxon>Sacoglossa</taxon>
        <taxon>Placobranchoidea</taxon>
        <taxon>Plakobranchidae</taxon>
        <taxon>Elysia</taxon>
    </lineage>
</organism>
<proteinExistence type="predicted"/>
<evidence type="ECO:0000313" key="2">
    <source>
        <dbReference type="EMBL" id="KAK3794351.1"/>
    </source>
</evidence>
<evidence type="ECO:0000256" key="1">
    <source>
        <dbReference type="SAM" id="MobiDB-lite"/>
    </source>
</evidence>
<reference evidence="2" key="1">
    <citation type="journal article" date="2023" name="G3 (Bethesda)">
        <title>A reference genome for the long-term kleptoplast-retaining sea slug Elysia crispata morphotype clarki.</title>
        <authorList>
            <person name="Eastman K.E."/>
            <person name="Pendleton A.L."/>
            <person name="Shaikh M.A."/>
            <person name="Suttiyut T."/>
            <person name="Ogas R."/>
            <person name="Tomko P."/>
            <person name="Gavelis G."/>
            <person name="Widhalm J.R."/>
            <person name="Wisecaver J.H."/>
        </authorList>
    </citation>
    <scope>NUCLEOTIDE SEQUENCE</scope>
    <source>
        <strain evidence="2">ECLA1</strain>
    </source>
</reference>
<protein>
    <submittedName>
        <fullName evidence="2">Uncharacterized protein</fullName>
    </submittedName>
</protein>
<dbReference type="AlphaFoldDB" id="A0AAE1AW00"/>
<sequence>MQRLEGEAATGNLVPTQKSSPCRNLSRLFPTREKTAPVTYGLQLKYSTIFLKHWLCDALNVHRSLSQQATRIPTRSIYTDAGTRSAHGTRHMHKHTHFQPTYLRHYLNQSRVVYKLNKVLQDKQSLALSDWPGFDSPNSAQQIWEVNTETTSCFPPDSCSRKLKFPGTPDPADPSIDLTDPTDRTPHASLG</sequence>
<dbReference type="EMBL" id="JAWDGP010001129">
    <property type="protein sequence ID" value="KAK3794351.1"/>
    <property type="molecule type" value="Genomic_DNA"/>
</dbReference>
<keyword evidence="3" id="KW-1185">Reference proteome</keyword>
<evidence type="ECO:0000313" key="3">
    <source>
        <dbReference type="Proteomes" id="UP001283361"/>
    </source>
</evidence>
<name>A0AAE1AW00_9GAST</name>
<comment type="caution">
    <text evidence="2">The sequence shown here is derived from an EMBL/GenBank/DDBJ whole genome shotgun (WGS) entry which is preliminary data.</text>
</comment>
<feature type="compositionally biased region" description="Basic and acidic residues" evidence="1">
    <location>
        <begin position="181"/>
        <end position="191"/>
    </location>
</feature>
<feature type="region of interest" description="Disordered" evidence="1">
    <location>
        <begin position="1"/>
        <end position="20"/>
    </location>
</feature>
<accession>A0AAE1AW00</accession>
<dbReference type="Proteomes" id="UP001283361">
    <property type="component" value="Unassembled WGS sequence"/>
</dbReference>
<feature type="region of interest" description="Disordered" evidence="1">
    <location>
        <begin position="152"/>
        <end position="191"/>
    </location>
</feature>